<proteinExistence type="inferred from homology"/>
<organism evidence="5 6">
    <name type="scientific">Chlamydomonas incerta</name>
    <dbReference type="NCBI Taxonomy" id="51695"/>
    <lineage>
        <taxon>Eukaryota</taxon>
        <taxon>Viridiplantae</taxon>
        <taxon>Chlorophyta</taxon>
        <taxon>core chlorophytes</taxon>
        <taxon>Chlorophyceae</taxon>
        <taxon>CS clade</taxon>
        <taxon>Chlamydomonadales</taxon>
        <taxon>Chlamydomonadaceae</taxon>
        <taxon>Chlamydomonas</taxon>
    </lineage>
</organism>
<comment type="caution">
    <text evidence="5">The sequence shown here is derived from an EMBL/GenBank/DDBJ whole genome shotgun (WGS) entry which is preliminary data.</text>
</comment>
<comment type="similarity">
    <text evidence="1">Belongs to the SurE nucleotidase family.</text>
</comment>
<dbReference type="InterPro" id="IPR002828">
    <property type="entry name" value="SurE-like_Pase/nucleotidase"/>
</dbReference>
<dbReference type="NCBIfam" id="TIGR00087">
    <property type="entry name" value="surE"/>
    <property type="match status" value="1"/>
</dbReference>
<evidence type="ECO:0000313" key="5">
    <source>
        <dbReference type="EMBL" id="KAG2432955.1"/>
    </source>
</evidence>
<dbReference type="InterPro" id="IPR030048">
    <property type="entry name" value="SurE"/>
</dbReference>
<accession>A0A835VYT9</accession>
<sequence>MPGRPRILISNDDGINAPGIKALVSELVKADFADVYVCAPSGERSAQSHAITLGRYLSCVPTEPTTAGVIESYAVDGTPADSVMLALCSPVFQDVSFDLMISGINRGDNAGLHVIYSGTVGAAREAACKGIPAMALSLDNHLARKADDYALSASLAVVLAKAALGVLPGQEGAGRAPAASLKGVVVNVNFPIAQGQMLQGLYLARQSVACVFPAFKEVTEAPGPHLAEIDEHTPNSRVFRNYAGMVQEDQEEGNDAYALKNGWVSVTPLSLLSHIQLGQDPRAETVVNAVSQIVSRAAAEAGLSTSGVPAKL</sequence>
<dbReference type="PANTHER" id="PTHR30457">
    <property type="entry name" value="5'-NUCLEOTIDASE SURE"/>
    <property type="match status" value="1"/>
</dbReference>
<feature type="domain" description="Survival protein SurE-like phosphatase/nucleotidase" evidence="4">
    <location>
        <begin position="7"/>
        <end position="207"/>
    </location>
</feature>
<keyword evidence="2" id="KW-0479">Metal-binding</keyword>
<dbReference type="Gene3D" id="3.40.1210.10">
    <property type="entry name" value="Survival protein SurE-like phosphatase/nucleotidase"/>
    <property type="match status" value="1"/>
</dbReference>
<name>A0A835VYT9_CHLIN</name>
<dbReference type="PANTHER" id="PTHR30457:SF0">
    <property type="entry name" value="PHOSPHATASE, PUTATIVE (AFU_ORTHOLOGUE AFUA_4G01070)-RELATED"/>
    <property type="match status" value="1"/>
</dbReference>
<dbReference type="AlphaFoldDB" id="A0A835VYT9"/>
<dbReference type="InterPro" id="IPR036523">
    <property type="entry name" value="SurE-like_sf"/>
</dbReference>
<dbReference type="EMBL" id="JAEHOC010000020">
    <property type="protein sequence ID" value="KAG2432955.1"/>
    <property type="molecule type" value="Genomic_DNA"/>
</dbReference>
<dbReference type="HAMAP" id="MF_00060">
    <property type="entry name" value="SurE"/>
    <property type="match status" value="1"/>
</dbReference>
<dbReference type="Pfam" id="PF01975">
    <property type="entry name" value="SurE"/>
    <property type="match status" value="1"/>
</dbReference>
<gene>
    <name evidence="5" type="ORF">HXX76_008683</name>
</gene>
<evidence type="ECO:0000313" key="6">
    <source>
        <dbReference type="Proteomes" id="UP000650467"/>
    </source>
</evidence>
<evidence type="ECO:0000256" key="3">
    <source>
        <dbReference type="ARBA" id="ARBA00022801"/>
    </source>
</evidence>
<keyword evidence="6" id="KW-1185">Reference proteome</keyword>
<evidence type="ECO:0000256" key="2">
    <source>
        <dbReference type="ARBA" id="ARBA00022723"/>
    </source>
</evidence>
<evidence type="ECO:0000259" key="4">
    <source>
        <dbReference type="Pfam" id="PF01975"/>
    </source>
</evidence>
<dbReference type="Proteomes" id="UP000650467">
    <property type="component" value="Unassembled WGS sequence"/>
</dbReference>
<evidence type="ECO:0000256" key="1">
    <source>
        <dbReference type="ARBA" id="ARBA00011062"/>
    </source>
</evidence>
<protein>
    <recommendedName>
        <fullName evidence="4">Survival protein SurE-like phosphatase/nucleotidase domain-containing protein</fullName>
    </recommendedName>
</protein>
<keyword evidence="3" id="KW-0378">Hydrolase</keyword>
<dbReference type="OrthoDB" id="202825at2759"/>
<reference evidence="5" key="1">
    <citation type="journal article" date="2020" name="bioRxiv">
        <title>Comparative genomics of Chlamydomonas.</title>
        <authorList>
            <person name="Craig R.J."/>
            <person name="Hasan A.R."/>
            <person name="Ness R.W."/>
            <person name="Keightley P.D."/>
        </authorList>
    </citation>
    <scope>NUCLEOTIDE SEQUENCE</scope>
    <source>
        <strain evidence="5">SAG 7.73</strain>
    </source>
</reference>
<dbReference type="GO" id="GO:0008252">
    <property type="term" value="F:nucleotidase activity"/>
    <property type="evidence" value="ECO:0007669"/>
    <property type="project" value="InterPro"/>
</dbReference>
<dbReference type="SUPFAM" id="SSF64167">
    <property type="entry name" value="SurE-like"/>
    <property type="match status" value="1"/>
</dbReference>
<dbReference type="GO" id="GO:0046872">
    <property type="term" value="F:metal ion binding"/>
    <property type="evidence" value="ECO:0007669"/>
    <property type="project" value="UniProtKB-KW"/>
</dbReference>